<protein>
    <submittedName>
        <fullName evidence="1">Uncharacterized protein</fullName>
    </submittedName>
</protein>
<proteinExistence type="predicted"/>
<dbReference type="AlphaFoldDB" id="A0A238H0I8"/>
<accession>A0A238H0I8</accession>
<evidence type="ECO:0000313" key="1">
    <source>
        <dbReference type="EMBL" id="SMF98755.1"/>
    </source>
</evidence>
<reference evidence="1 2" key="1">
    <citation type="submission" date="2017-04" db="EMBL/GenBank/DDBJ databases">
        <authorList>
            <person name="Afonso C.L."/>
            <person name="Miller P.J."/>
            <person name="Scott M.A."/>
            <person name="Spackman E."/>
            <person name="Goraichik I."/>
            <person name="Dimitrov K.M."/>
            <person name="Suarez D.L."/>
            <person name="Swayne D.E."/>
        </authorList>
    </citation>
    <scope>NUCLEOTIDE SEQUENCE [LARGE SCALE GENOMIC DNA]</scope>
    <source>
        <strain evidence="1">LMG 28154</strain>
    </source>
</reference>
<organism evidence="1 2">
    <name type="scientific">Burkholderia singularis</name>
    <dbReference type="NCBI Taxonomy" id="1503053"/>
    <lineage>
        <taxon>Bacteria</taxon>
        <taxon>Pseudomonadati</taxon>
        <taxon>Pseudomonadota</taxon>
        <taxon>Betaproteobacteria</taxon>
        <taxon>Burkholderiales</taxon>
        <taxon>Burkholderiaceae</taxon>
        <taxon>Burkholderia</taxon>
        <taxon>pseudomallei group</taxon>
    </lineage>
</organism>
<dbReference type="Proteomes" id="UP000198460">
    <property type="component" value="Unassembled WGS sequence"/>
</dbReference>
<name>A0A238H0I8_9BURK</name>
<sequence length="44" mass="4382">MAAGSAGGAAGFAGPSFVAELKRDAMPASYPVGAHVRCTGRMRT</sequence>
<gene>
    <name evidence="1" type="ORF">BSIN_2041</name>
</gene>
<dbReference type="EMBL" id="FXAN01000034">
    <property type="protein sequence ID" value="SMF98755.1"/>
    <property type="molecule type" value="Genomic_DNA"/>
</dbReference>
<evidence type="ECO:0000313" key="2">
    <source>
        <dbReference type="Proteomes" id="UP000198460"/>
    </source>
</evidence>